<dbReference type="InterPro" id="IPR010694">
    <property type="entry name" value="Uncharacterised_VirK"/>
</dbReference>
<reference evidence="2 3" key="1">
    <citation type="submission" date="2018-06" db="EMBL/GenBank/DDBJ databases">
        <authorList>
            <consortium name="Pathogen Informatics"/>
            <person name="Doyle S."/>
        </authorList>
    </citation>
    <scope>NUCLEOTIDE SEQUENCE [LARGE SCALE GENOMIC DNA]</scope>
    <source>
        <strain evidence="2 3">NCTC13316</strain>
    </source>
</reference>
<dbReference type="AlphaFoldDB" id="A0A378JMD3"/>
<organism evidence="2 3">
    <name type="scientific">Legionella busanensis</name>
    <dbReference type="NCBI Taxonomy" id="190655"/>
    <lineage>
        <taxon>Bacteria</taxon>
        <taxon>Pseudomonadati</taxon>
        <taxon>Pseudomonadota</taxon>
        <taxon>Gammaproteobacteria</taxon>
        <taxon>Legionellales</taxon>
        <taxon>Legionellaceae</taxon>
        <taxon>Legionella</taxon>
    </lineage>
</organism>
<dbReference type="Pfam" id="PF06903">
    <property type="entry name" value="VirK"/>
    <property type="match status" value="1"/>
</dbReference>
<dbReference type="OrthoDB" id="5645049at2"/>
<sequence length="142" mass="15306">MKKFVLATTMGLVLATSHAAELKSFDQVSKAVNGGKDLTYVLNLNECQSNLPAQDIITSVKPNAFMVINKQRITAAFQHFSLNQPGAVGLPTFTNAKYDISADGKANIKITIMKAADYSAIMEYSLQCELGQGLTVFDNPSA</sequence>
<dbReference type="RefSeq" id="WP_160116204.1">
    <property type="nucleotide sequence ID" value="NZ_CAAAHP010000005.1"/>
</dbReference>
<keyword evidence="1" id="KW-0732">Signal</keyword>
<name>A0A378JMD3_9GAMM</name>
<proteinExistence type="predicted"/>
<gene>
    <name evidence="2" type="ORF">NCTC13316_02341</name>
</gene>
<feature type="signal peptide" evidence="1">
    <location>
        <begin position="1"/>
        <end position="19"/>
    </location>
</feature>
<evidence type="ECO:0000313" key="3">
    <source>
        <dbReference type="Proteomes" id="UP000254794"/>
    </source>
</evidence>
<keyword evidence="3" id="KW-1185">Reference proteome</keyword>
<dbReference type="EMBL" id="UGOD01000001">
    <property type="protein sequence ID" value="STX52237.1"/>
    <property type="molecule type" value="Genomic_DNA"/>
</dbReference>
<accession>A0A378JMD3</accession>
<dbReference type="Proteomes" id="UP000254794">
    <property type="component" value="Unassembled WGS sequence"/>
</dbReference>
<evidence type="ECO:0000256" key="1">
    <source>
        <dbReference type="SAM" id="SignalP"/>
    </source>
</evidence>
<protein>
    <submittedName>
        <fullName evidence="2">VirK protein</fullName>
    </submittedName>
</protein>
<evidence type="ECO:0000313" key="2">
    <source>
        <dbReference type="EMBL" id="STX52237.1"/>
    </source>
</evidence>
<feature type="chain" id="PRO_5016772369" evidence="1">
    <location>
        <begin position="20"/>
        <end position="142"/>
    </location>
</feature>